<feature type="compositionally biased region" description="Basic and acidic residues" evidence="1">
    <location>
        <begin position="1"/>
        <end position="14"/>
    </location>
</feature>
<accession>A0ABW2WDM7</accession>
<evidence type="ECO:0000256" key="1">
    <source>
        <dbReference type="SAM" id="MobiDB-lite"/>
    </source>
</evidence>
<feature type="region of interest" description="Disordered" evidence="1">
    <location>
        <begin position="209"/>
        <end position="256"/>
    </location>
</feature>
<organism evidence="2 3">
    <name type="scientific">Streptomyces flavalbus</name>
    <dbReference type="NCBI Taxonomy" id="2665155"/>
    <lineage>
        <taxon>Bacteria</taxon>
        <taxon>Bacillati</taxon>
        <taxon>Actinomycetota</taxon>
        <taxon>Actinomycetes</taxon>
        <taxon>Kitasatosporales</taxon>
        <taxon>Streptomycetaceae</taxon>
        <taxon>Streptomyces</taxon>
    </lineage>
</organism>
<protein>
    <submittedName>
        <fullName evidence="2">Uncharacterized protein</fullName>
    </submittedName>
</protein>
<feature type="region of interest" description="Disordered" evidence="1">
    <location>
        <begin position="268"/>
        <end position="302"/>
    </location>
</feature>
<name>A0ABW2WDM7_9ACTN</name>
<reference evidence="3" key="1">
    <citation type="journal article" date="2019" name="Int. J. Syst. Evol. Microbiol.">
        <title>The Global Catalogue of Microorganisms (GCM) 10K type strain sequencing project: providing services to taxonomists for standard genome sequencing and annotation.</title>
        <authorList>
            <consortium name="The Broad Institute Genomics Platform"/>
            <consortium name="The Broad Institute Genome Sequencing Center for Infectious Disease"/>
            <person name="Wu L."/>
            <person name="Ma J."/>
        </authorList>
    </citation>
    <scope>NUCLEOTIDE SEQUENCE [LARGE SCALE GENOMIC DNA]</scope>
    <source>
        <strain evidence="3">CGMCC 4.7400</strain>
    </source>
</reference>
<feature type="region of interest" description="Disordered" evidence="1">
    <location>
        <begin position="78"/>
        <end position="97"/>
    </location>
</feature>
<feature type="compositionally biased region" description="Polar residues" evidence="1">
    <location>
        <begin position="272"/>
        <end position="289"/>
    </location>
</feature>
<feature type="compositionally biased region" description="Low complexity" evidence="1">
    <location>
        <begin position="78"/>
        <end position="89"/>
    </location>
</feature>
<gene>
    <name evidence="2" type="ORF">ACFQZ6_15630</name>
</gene>
<sequence length="302" mass="32579">MAEANPRPEDRGGDRPSLIQRVRARRRARRMLSLEHGPRRGRGQALLDVLRRLWRRLRGRGGDGVSAAAPTAGYGAAPTAGYGAGQPTAREARRERRDNERFADLGTRMLDLRGTEREAFEDAVLRELMKHKKKDTALWKAFQEGRMPVTAMYANNAYGRELLKADKATDRERLRKDAAPKLPALDLGPAFNQGGEVDQALDAARTRAATDFERGPQPLSRSASTASTVSAVSTRPGTPAVGDPALVSPLSTFATPVSPVSDRAALAFPLGNSASPPSSPSHTRPNTPLGQKPAPARKAKGK</sequence>
<dbReference type="Proteomes" id="UP001597023">
    <property type="component" value="Unassembled WGS sequence"/>
</dbReference>
<evidence type="ECO:0000313" key="2">
    <source>
        <dbReference type="EMBL" id="MFD0315629.1"/>
    </source>
</evidence>
<keyword evidence="3" id="KW-1185">Reference proteome</keyword>
<comment type="caution">
    <text evidence="2">The sequence shown here is derived from an EMBL/GenBank/DDBJ whole genome shotgun (WGS) entry which is preliminary data.</text>
</comment>
<dbReference type="EMBL" id="JBHTEB010000001">
    <property type="protein sequence ID" value="MFD0315629.1"/>
    <property type="molecule type" value="Genomic_DNA"/>
</dbReference>
<evidence type="ECO:0000313" key="3">
    <source>
        <dbReference type="Proteomes" id="UP001597023"/>
    </source>
</evidence>
<feature type="compositionally biased region" description="Low complexity" evidence="1">
    <location>
        <begin position="220"/>
        <end position="235"/>
    </location>
</feature>
<feature type="region of interest" description="Disordered" evidence="1">
    <location>
        <begin position="1"/>
        <end position="20"/>
    </location>
</feature>
<dbReference type="RefSeq" id="WP_381609039.1">
    <property type="nucleotide sequence ID" value="NZ_JBHTEB010000001.1"/>
</dbReference>
<proteinExistence type="predicted"/>